<evidence type="ECO:0000259" key="2">
    <source>
        <dbReference type="Pfam" id="PF18962"/>
    </source>
</evidence>
<protein>
    <submittedName>
        <fullName evidence="3">T9SS type A sorting domain-containing protein</fullName>
    </submittedName>
</protein>
<reference evidence="3 4" key="1">
    <citation type="submission" date="2022-11" db="EMBL/GenBank/DDBJ databases">
        <title>The characterization of three novel Bacteroidetes species and genomic analysis of their roles in tidal elemental geochemical cycles.</title>
        <authorList>
            <person name="Ma K.-J."/>
        </authorList>
    </citation>
    <scope>NUCLEOTIDE SEQUENCE [LARGE SCALE GENOMIC DNA]</scope>
    <source>
        <strain evidence="3 4">M82</strain>
    </source>
</reference>
<dbReference type="NCBIfam" id="TIGR04183">
    <property type="entry name" value="Por_Secre_tail"/>
    <property type="match status" value="1"/>
</dbReference>
<gene>
    <name evidence="3" type="ORF">OO017_07820</name>
</gene>
<dbReference type="InterPro" id="IPR026444">
    <property type="entry name" value="Secre_tail"/>
</dbReference>
<comment type="caution">
    <text evidence="3">The sequence shown here is derived from an EMBL/GenBank/DDBJ whole genome shotgun (WGS) entry which is preliminary data.</text>
</comment>
<proteinExistence type="predicted"/>
<evidence type="ECO:0000313" key="3">
    <source>
        <dbReference type="EMBL" id="MCX2739845.1"/>
    </source>
</evidence>
<name>A0ABT3RE69_9BACT</name>
<dbReference type="EMBL" id="JAPFQO010000004">
    <property type="protein sequence ID" value="MCX2739845.1"/>
    <property type="molecule type" value="Genomic_DNA"/>
</dbReference>
<accession>A0ABT3RE69</accession>
<sequence>MKKQLALILFILGCAAAEGTAQAVLQPLQQELRQPQKYKPAAKQLRQAAEQSLPFFDDFAQADTLVTTRWNGRGVFINNRYARAPITINVATFDGLDANGRAYATNSLAAGPSDTLTSETILLGGLTPADSVYLSFYWQSGGLGDVPDQTESNLRYLALEFQDNTGAWQEVWRQAAVGEVTDFAQVFVGLKEARFFHSGFRFRFRNVGLRNGMADVWNVDYVELDKNRRKGQNTTRDIGISQSISRLLKNYTAMPARQFRENPEAELAEEVRATLNNLGDFPGAISWRGYMRNAGATAADTFLREQALIPGLARQYEISGTPSLENINLPASDSFALVHGIRLDTKEQNAQQRANDVTERSTAFADYYALDDGTAEAGFSFLGTGNTQVAQRFDLNLTDQVRAFRVYFPRVGNDISGTSLTFRIWENDNGVPGKTLHQQSFQVQYSDSLNGFYEVELTQPVRVQGSFYIGWTQPGSRYVNIGFDKNENATGRRFTYTASGGWAEETSLEGAIMMRPVMVGEEPLGVEDDLYSAAMLVFPNPSRGEVYLSEPFELVQVYDALGRQVFSQKYKKNLQPLELGHLSPGVYTLRIQNRKAVITKKIILTKL</sequence>
<feature type="signal peptide" evidence="1">
    <location>
        <begin position="1"/>
        <end position="23"/>
    </location>
</feature>
<organism evidence="3 4">
    <name type="scientific">Pontibacter anaerobius</name>
    <dbReference type="NCBI Taxonomy" id="2993940"/>
    <lineage>
        <taxon>Bacteria</taxon>
        <taxon>Pseudomonadati</taxon>
        <taxon>Bacteroidota</taxon>
        <taxon>Cytophagia</taxon>
        <taxon>Cytophagales</taxon>
        <taxon>Hymenobacteraceae</taxon>
        <taxon>Pontibacter</taxon>
    </lineage>
</organism>
<dbReference type="Pfam" id="PF18962">
    <property type="entry name" value="Por_Secre_tail"/>
    <property type="match status" value="1"/>
</dbReference>
<keyword evidence="4" id="KW-1185">Reference proteome</keyword>
<feature type="domain" description="Secretion system C-terminal sorting" evidence="2">
    <location>
        <begin position="537"/>
        <end position="603"/>
    </location>
</feature>
<dbReference type="Proteomes" id="UP001207228">
    <property type="component" value="Unassembled WGS sequence"/>
</dbReference>
<evidence type="ECO:0000313" key="4">
    <source>
        <dbReference type="Proteomes" id="UP001207228"/>
    </source>
</evidence>
<evidence type="ECO:0000256" key="1">
    <source>
        <dbReference type="SAM" id="SignalP"/>
    </source>
</evidence>
<keyword evidence="1" id="KW-0732">Signal</keyword>
<dbReference type="RefSeq" id="WP_266051912.1">
    <property type="nucleotide sequence ID" value="NZ_JAPFQO010000004.1"/>
</dbReference>
<feature type="chain" id="PRO_5047530233" evidence="1">
    <location>
        <begin position="24"/>
        <end position="607"/>
    </location>
</feature>